<comment type="catalytic activity">
    <reaction evidence="8">
        <text>L-threonyl-[protein] + ATP = O-phospho-L-threonyl-[protein] + ADP + H(+)</text>
        <dbReference type="Rhea" id="RHEA:46608"/>
        <dbReference type="Rhea" id="RHEA-COMP:11060"/>
        <dbReference type="Rhea" id="RHEA-COMP:11605"/>
        <dbReference type="ChEBI" id="CHEBI:15378"/>
        <dbReference type="ChEBI" id="CHEBI:30013"/>
        <dbReference type="ChEBI" id="CHEBI:30616"/>
        <dbReference type="ChEBI" id="CHEBI:61977"/>
        <dbReference type="ChEBI" id="CHEBI:456216"/>
        <dbReference type="EC" id="2.7.11.1"/>
    </reaction>
</comment>
<dbReference type="EnsemblPlants" id="OB12G13770.1">
    <property type="protein sequence ID" value="OB12G13770.1"/>
    <property type="gene ID" value="OB12G13770"/>
</dbReference>
<evidence type="ECO:0000256" key="2">
    <source>
        <dbReference type="ARBA" id="ARBA00012513"/>
    </source>
</evidence>
<evidence type="ECO:0000256" key="1">
    <source>
        <dbReference type="ARBA" id="ARBA00010507"/>
    </source>
</evidence>
<dbReference type="SMART" id="SM00220">
    <property type="entry name" value="S_TKc"/>
    <property type="match status" value="1"/>
</dbReference>
<dbReference type="InterPro" id="IPR000719">
    <property type="entry name" value="Prot_kinase_dom"/>
</dbReference>
<dbReference type="InterPro" id="IPR051681">
    <property type="entry name" value="Ser/Thr_Kinases-Pseudokinases"/>
</dbReference>
<dbReference type="GO" id="GO:0005524">
    <property type="term" value="F:ATP binding"/>
    <property type="evidence" value="ECO:0007669"/>
    <property type="project" value="UniProtKB-KW"/>
</dbReference>
<evidence type="ECO:0000256" key="6">
    <source>
        <dbReference type="ARBA" id="ARBA00022777"/>
    </source>
</evidence>
<feature type="region of interest" description="Disordered" evidence="10">
    <location>
        <begin position="701"/>
        <end position="741"/>
    </location>
</feature>
<evidence type="ECO:0000256" key="10">
    <source>
        <dbReference type="SAM" id="MobiDB-lite"/>
    </source>
</evidence>
<keyword evidence="14" id="KW-1185">Reference proteome</keyword>
<evidence type="ECO:0000256" key="4">
    <source>
        <dbReference type="ARBA" id="ARBA00022679"/>
    </source>
</evidence>
<keyword evidence="7" id="KW-0067">ATP-binding</keyword>
<organism evidence="13">
    <name type="scientific">Oryza brachyantha</name>
    <name type="common">malo sina</name>
    <dbReference type="NCBI Taxonomy" id="4533"/>
    <lineage>
        <taxon>Eukaryota</taxon>
        <taxon>Viridiplantae</taxon>
        <taxon>Streptophyta</taxon>
        <taxon>Embryophyta</taxon>
        <taxon>Tracheophyta</taxon>
        <taxon>Spermatophyta</taxon>
        <taxon>Magnoliopsida</taxon>
        <taxon>Liliopsida</taxon>
        <taxon>Poales</taxon>
        <taxon>Poaceae</taxon>
        <taxon>BOP clade</taxon>
        <taxon>Oryzoideae</taxon>
        <taxon>Oryzeae</taxon>
        <taxon>Oryzinae</taxon>
        <taxon>Oryza</taxon>
    </lineage>
</organism>
<dbReference type="Pfam" id="PF14432">
    <property type="entry name" value="DYW_deaminase"/>
    <property type="match status" value="1"/>
</dbReference>
<dbReference type="Gene3D" id="3.30.200.20">
    <property type="entry name" value="Phosphorylase Kinase, domain 1"/>
    <property type="match status" value="1"/>
</dbReference>
<dbReference type="InterPro" id="IPR008271">
    <property type="entry name" value="Ser/Thr_kinase_AS"/>
</dbReference>
<dbReference type="PANTHER" id="PTHR44329:SF41">
    <property type="entry name" value="OS12G0163800 PROTEIN"/>
    <property type="match status" value="1"/>
</dbReference>
<dbReference type="PROSITE" id="PS51671">
    <property type="entry name" value="ACT"/>
    <property type="match status" value="1"/>
</dbReference>
<dbReference type="InterPro" id="IPR001245">
    <property type="entry name" value="Ser-Thr/Tyr_kinase_cat_dom"/>
</dbReference>
<dbReference type="EC" id="2.7.11.1" evidence="2"/>
<evidence type="ECO:0000313" key="13">
    <source>
        <dbReference type="EnsemblPlants" id="OB12G13770.1"/>
    </source>
</evidence>
<dbReference type="Gene3D" id="1.10.510.10">
    <property type="entry name" value="Transferase(Phosphotransferase) domain 1"/>
    <property type="match status" value="1"/>
</dbReference>
<dbReference type="Pfam" id="PF07714">
    <property type="entry name" value="PK_Tyr_Ser-Thr"/>
    <property type="match status" value="1"/>
</dbReference>
<protein>
    <recommendedName>
        <fullName evidence="2">non-specific serine/threonine protein kinase</fullName>
        <ecNumber evidence="2">2.7.11.1</ecNumber>
    </recommendedName>
</protein>
<evidence type="ECO:0000259" key="11">
    <source>
        <dbReference type="PROSITE" id="PS50011"/>
    </source>
</evidence>
<dbReference type="Proteomes" id="UP000006038">
    <property type="component" value="Chromosome 12"/>
</dbReference>
<proteinExistence type="inferred from homology"/>
<keyword evidence="3" id="KW-0723">Serine/threonine-protein kinase</keyword>
<dbReference type="PANTHER" id="PTHR44329">
    <property type="entry name" value="SERINE/THREONINE-PROTEIN KINASE TNNI3K-RELATED"/>
    <property type="match status" value="1"/>
</dbReference>
<dbReference type="InterPro" id="IPR045865">
    <property type="entry name" value="ACT-like_dom_sf"/>
</dbReference>
<comment type="catalytic activity">
    <reaction evidence="9">
        <text>L-seryl-[protein] + ATP = O-phospho-L-seryl-[protein] + ADP + H(+)</text>
        <dbReference type="Rhea" id="RHEA:17989"/>
        <dbReference type="Rhea" id="RHEA-COMP:9863"/>
        <dbReference type="Rhea" id="RHEA-COMP:11604"/>
        <dbReference type="ChEBI" id="CHEBI:15378"/>
        <dbReference type="ChEBI" id="CHEBI:29999"/>
        <dbReference type="ChEBI" id="CHEBI:30616"/>
        <dbReference type="ChEBI" id="CHEBI:83421"/>
        <dbReference type="ChEBI" id="CHEBI:456216"/>
        <dbReference type="EC" id="2.7.11.1"/>
    </reaction>
</comment>
<dbReference type="Gramene" id="OB12G13770.1">
    <property type="protein sequence ID" value="OB12G13770.1"/>
    <property type="gene ID" value="OB12G13770"/>
</dbReference>
<dbReference type="CDD" id="cd13999">
    <property type="entry name" value="STKc_MAP3K-like"/>
    <property type="match status" value="1"/>
</dbReference>
<evidence type="ECO:0000256" key="8">
    <source>
        <dbReference type="ARBA" id="ARBA00047899"/>
    </source>
</evidence>
<dbReference type="AlphaFoldDB" id="J3NBL9"/>
<dbReference type="SUPFAM" id="SSF55021">
    <property type="entry name" value="ACT-like"/>
    <property type="match status" value="1"/>
</dbReference>
<evidence type="ECO:0000259" key="12">
    <source>
        <dbReference type="PROSITE" id="PS51671"/>
    </source>
</evidence>
<evidence type="ECO:0000256" key="3">
    <source>
        <dbReference type="ARBA" id="ARBA00022527"/>
    </source>
</evidence>
<dbReference type="GO" id="GO:0008270">
    <property type="term" value="F:zinc ion binding"/>
    <property type="evidence" value="ECO:0007669"/>
    <property type="project" value="InterPro"/>
</dbReference>
<reference evidence="13" key="1">
    <citation type="journal article" date="2013" name="Nat. Commun.">
        <title>Whole-genome sequencing of Oryza brachyantha reveals mechanisms underlying Oryza genome evolution.</title>
        <authorList>
            <person name="Chen J."/>
            <person name="Huang Q."/>
            <person name="Gao D."/>
            <person name="Wang J."/>
            <person name="Lang Y."/>
            <person name="Liu T."/>
            <person name="Li B."/>
            <person name="Bai Z."/>
            <person name="Luis Goicoechea J."/>
            <person name="Liang C."/>
            <person name="Chen C."/>
            <person name="Zhang W."/>
            <person name="Sun S."/>
            <person name="Liao Y."/>
            <person name="Zhang X."/>
            <person name="Yang L."/>
            <person name="Song C."/>
            <person name="Wang M."/>
            <person name="Shi J."/>
            <person name="Liu G."/>
            <person name="Liu J."/>
            <person name="Zhou H."/>
            <person name="Zhou W."/>
            <person name="Yu Q."/>
            <person name="An N."/>
            <person name="Chen Y."/>
            <person name="Cai Q."/>
            <person name="Wang B."/>
            <person name="Liu B."/>
            <person name="Min J."/>
            <person name="Huang Y."/>
            <person name="Wu H."/>
            <person name="Li Z."/>
            <person name="Zhang Y."/>
            <person name="Yin Y."/>
            <person name="Song W."/>
            <person name="Jiang J."/>
            <person name="Jackson S.A."/>
            <person name="Wing R.A."/>
            <person name="Wang J."/>
            <person name="Chen M."/>
        </authorList>
    </citation>
    <scope>NUCLEOTIDE SEQUENCE [LARGE SCALE GENOMIC DNA]</scope>
    <source>
        <strain evidence="13">cv. IRGC 101232</strain>
    </source>
</reference>
<feature type="domain" description="ACT" evidence="12">
    <location>
        <begin position="84"/>
        <end position="169"/>
    </location>
</feature>
<dbReference type="GO" id="GO:0004674">
    <property type="term" value="F:protein serine/threonine kinase activity"/>
    <property type="evidence" value="ECO:0007669"/>
    <property type="project" value="UniProtKB-KW"/>
</dbReference>
<evidence type="ECO:0000256" key="7">
    <source>
        <dbReference type="ARBA" id="ARBA00022840"/>
    </source>
</evidence>
<dbReference type="PROSITE" id="PS50011">
    <property type="entry name" value="PROTEIN_KINASE_DOM"/>
    <property type="match status" value="1"/>
</dbReference>
<dbReference type="eggNOG" id="KOG0192">
    <property type="taxonomic scope" value="Eukaryota"/>
</dbReference>
<dbReference type="FunFam" id="3.30.200.20:FF:000060">
    <property type="entry name" value="Serine/threonine-protein kinase isoform 1"/>
    <property type="match status" value="1"/>
</dbReference>
<keyword evidence="4" id="KW-0808">Transferase</keyword>
<dbReference type="InterPro" id="IPR011009">
    <property type="entry name" value="Kinase-like_dom_sf"/>
</dbReference>
<keyword evidence="5" id="KW-0547">Nucleotide-binding</keyword>
<dbReference type="HOGENOM" id="CLU_368962_0_0_1"/>
<accession>J3NBL9</accession>
<dbReference type="PRINTS" id="PR00109">
    <property type="entry name" value="TYRKINASE"/>
</dbReference>
<sequence>MRVPSKPHRVDEAHAAIPEASATYQLDINVDKAEDVLVHQKVLAEAKDPDRRPAFHVRFLRELHIVHIEGIIARQDISYTHIHEVVFSTVDKPKLLSQLSALLSDIGLNIREAHVFSTFDNYSLDVFVVDGWPIEDTEGLHTALEASILRNEGSWSGSSHSSAAERTLPFQVKGGEWEIDKRLLKMGEMIASGSCGDLFHGTYLGEDVAVKVLRSEHLNKNVWNEFTQEVYILREVQHTNVVRFIGACTKPPQFCIITEYMSGGSLYDFVHKKHNVLELPTLLKFAVDVCRGMCYLHQRGIIHRDLKSANLLMDKDHVVKVADFGVARFQDQGGNMTAETGTYRWMAPEVINHQPYDNKADVFSFAIVLWELITSKIPYNTMTPLQAAVGVRQGLRPGLPENAHPQLLDLMQRCWEAIPSNRPAFTDILAELDDLLARVQRLAHIKFKNMPARVPNTLGYDVIQLFVEFRTNGEDMTPNHFMVSSIANACMGVEPLGIGKCVHGIVLRHGHEDNDVVAVVLVDMYAKCGCYESSKSYSSTVHTGLHLLRSIRSKYDIIHAMANPEQNLPECKGWQSDVVMLLLDELKTKMREKGYKWRIGNARVLDADEEEDGDHHDEGEGVMVGVHSEMLVLVLGLLVIPNGMVIKVMKNLRMCRGCHETFKLTNNIMQREFMIQHEKRGSFSTVVLLLLAVGAPRKKLETPKTWRGEQRKRRSGEGPIFSPTSSRSQSPTAQSSPPSCSRVCTWIKSQLFYCV</sequence>
<dbReference type="PROSITE" id="PS00108">
    <property type="entry name" value="PROTEIN_KINASE_ST"/>
    <property type="match status" value="1"/>
</dbReference>
<feature type="domain" description="Protein kinase" evidence="11">
    <location>
        <begin position="184"/>
        <end position="436"/>
    </location>
</feature>
<name>J3NBL9_ORYBR</name>
<reference evidence="13" key="2">
    <citation type="submission" date="2013-04" db="UniProtKB">
        <authorList>
            <consortium name="EnsemblPlants"/>
        </authorList>
    </citation>
    <scope>IDENTIFICATION</scope>
</reference>
<feature type="compositionally biased region" description="Low complexity" evidence="10">
    <location>
        <begin position="722"/>
        <end position="741"/>
    </location>
</feature>
<evidence type="ECO:0000256" key="9">
    <source>
        <dbReference type="ARBA" id="ARBA00048679"/>
    </source>
</evidence>
<keyword evidence="6" id="KW-0418">Kinase</keyword>
<dbReference type="InterPro" id="IPR032867">
    <property type="entry name" value="DYW_dom"/>
</dbReference>
<dbReference type="InterPro" id="IPR002912">
    <property type="entry name" value="ACT_dom"/>
</dbReference>
<dbReference type="SUPFAM" id="SSF56112">
    <property type="entry name" value="Protein kinase-like (PK-like)"/>
    <property type="match status" value="1"/>
</dbReference>
<dbReference type="STRING" id="4533.J3NBL9"/>
<comment type="similarity">
    <text evidence="1">Belongs to the protein kinase superfamily. TKL Ser/Thr protein kinase family. RAF subfamily.</text>
</comment>
<evidence type="ECO:0000313" key="14">
    <source>
        <dbReference type="Proteomes" id="UP000006038"/>
    </source>
</evidence>
<evidence type="ECO:0000256" key="5">
    <source>
        <dbReference type="ARBA" id="ARBA00022741"/>
    </source>
</evidence>